<dbReference type="CDD" id="cd01650">
    <property type="entry name" value="RT_nLTR_like"/>
    <property type="match status" value="1"/>
</dbReference>
<dbReference type="InterPro" id="IPR043502">
    <property type="entry name" value="DNA/RNA_pol_sf"/>
</dbReference>
<accession>A0A0B7NHJ9</accession>
<dbReference type="OrthoDB" id="2426083at2759"/>
<dbReference type="Pfam" id="PF00078">
    <property type="entry name" value="RVT_1"/>
    <property type="match status" value="1"/>
</dbReference>
<dbReference type="PANTHER" id="PTHR31635">
    <property type="entry name" value="REVERSE TRANSCRIPTASE DOMAIN-CONTAINING PROTEIN-RELATED"/>
    <property type="match status" value="1"/>
</dbReference>
<evidence type="ECO:0000313" key="3">
    <source>
        <dbReference type="Proteomes" id="UP000054107"/>
    </source>
</evidence>
<dbReference type="Proteomes" id="UP000054107">
    <property type="component" value="Unassembled WGS sequence"/>
</dbReference>
<dbReference type="EMBL" id="LN733376">
    <property type="protein sequence ID" value="CEP16907.1"/>
    <property type="molecule type" value="Genomic_DNA"/>
</dbReference>
<dbReference type="STRING" id="35722.A0A0B7NHJ9"/>
<keyword evidence="3" id="KW-1185">Reference proteome</keyword>
<evidence type="ECO:0000259" key="1">
    <source>
        <dbReference type="PROSITE" id="PS50878"/>
    </source>
</evidence>
<organism evidence="2 3">
    <name type="scientific">Parasitella parasitica</name>
    <dbReference type="NCBI Taxonomy" id="35722"/>
    <lineage>
        <taxon>Eukaryota</taxon>
        <taxon>Fungi</taxon>
        <taxon>Fungi incertae sedis</taxon>
        <taxon>Mucoromycota</taxon>
        <taxon>Mucoromycotina</taxon>
        <taxon>Mucoromycetes</taxon>
        <taxon>Mucorales</taxon>
        <taxon>Mucorineae</taxon>
        <taxon>Mucoraceae</taxon>
        <taxon>Parasitella</taxon>
    </lineage>
</organism>
<dbReference type="AlphaFoldDB" id="A0A0B7NHJ9"/>
<dbReference type="PROSITE" id="PS50878">
    <property type="entry name" value="RT_POL"/>
    <property type="match status" value="1"/>
</dbReference>
<dbReference type="SUPFAM" id="SSF56672">
    <property type="entry name" value="DNA/RNA polymerases"/>
    <property type="match status" value="1"/>
</dbReference>
<evidence type="ECO:0000313" key="2">
    <source>
        <dbReference type="EMBL" id="CEP16907.1"/>
    </source>
</evidence>
<sequence length="712" mass="81705">MRYPLHKPLLLKVFNAALDHAIFPDSWNDSIMTLLKKKGDSKAMANYRPLSLANCDYKCFIKVLNQRMMAVSPKLINANQIGFIPGKYIAENGLRYQIIMEDAERRWAIAEQNNTMASLNKDIGLLLDQEKAYDRVNLTYFRAVLCRYGFPANIVQYIYDMMAMNRIRINIDGYFSDEVLKLRGFKQGDPISCICYDLAFEPFLQSILQDPDFHGYHLQPHPSSTPQSPITTKILCYADDALVFVHDRQDLRQLKSYMDIFCRASNARFNYSKVDAFSISGRDTSRFWNPYLQDMRIQHLHTVNDSAPLIYLGFPLIQSTRQRAAFVASFVRNLKLDYRSIAPAPCPWLHDLQQITSVAIQFLRQGIFPAIPWTTWTLPRSQGGFILDVNQQSAALYFRWVQPLLAMAPSTHHRNPLVDMLTIHINNHNRITYHQLPLLIPTVRRMFTKNLQTNTIDMLYRSVDLLPRDYDLAAINHATGLSLPLRAILYTTASSTYKYPAKFQSMAVADVFQLHPTLRFLHWKDPADPHIRLQPFFLPLCSPALASSTVSPDISFRPFADNFLVDMDLHNPAARCSSETFREACQSSHTPPSQLTAIDASHWFFFWTLSLTTPAQCPISYGKRSSMNSLWPTVDIPDIQQALLSLDFYNIRYSQKPQAPSHLIVMATLANIWRAHYQLVFNQQPFLPSTILSAIRLDVQQTIDENHVHGSL</sequence>
<name>A0A0B7NHJ9_9FUNG</name>
<dbReference type="PANTHER" id="PTHR31635:SF196">
    <property type="entry name" value="REVERSE TRANSCRIPTASE DOMAIN-CONTAINING PROTEIN-RELATED"/>
    <property type="match status" value="1"/>
</dbReference>
<reference evidence="2 3" key="1">
    <citation type="submission" date="2014-09" db="EMBL/GenBank/DDBJ databases">
        <authorList>
            <person name="Ellenberger Sabrina"/>
        </authorList>
    </citation>
    <scope>NUCLEOTIDE SEQUENCE [LARGE SCALE GENOMIC DNA]</scope>
    <source>
        <strain evidence="2 3">CBS 412.66</strain>
    </source>
</reference>
<gene>
    <name evidence="2" type="primary">PARPA_11187.1 scaffold 42812</name>
</gene>
<feature type="domain" description="Reverse transcriptase" evidence="1">
    <location>
        <begin position="16"/>
        <end position="316"/>
    </location>
</feature>
<proteinExistence type="predicted"/>
<dbReference type="InterPro" id="IPR000477">
    <property type="entry name" value="RT_dom"/>
</dbReference>
<protein>
    <recommendedName>
        <fullName evidence="1">Reverse transcriptase domain-containing protein</fullName>
    </recommendedName>
</protein>